<dbReference type="PROSITE" id="PS00130">
    <property type="entry name" value="U_DNA_GLYCOSYLASE"/>
    <property type="match status" value="1"/>
</dbReference>
<keyword evidence="8 9" id="KW-0234">DNA repair</keyword>
<evidence type="ECO:0000256" key="7">
    <source>
        <dbReference type="ARBA" id="ARBA00022801"/>
    </source>
</evidence>
<dbReference type="InterPro" id="IPR036895">
    <property type="entry name" value="Uracil-DNA_glycosylase-like_sf"/>
</dbReference>
<dbReference type="PANTHER" id="PTHR11264">
    <property type="entry name" value="URACIL-DNA GLYCOSYLASE"/>
    <property type="match status" value="1"/>
</dbReference>
<accession>S3DHM8</accession>
<evidence type="ECO:0000256" key="6">
    <source>
        <dbReference type="ARBA" id="ARBA00022763"/>
    </source>
</evidence>
<comment type="catalytic activity">
    <reaction evidence="1 9 11">
        <text>Hydrolyzes single-stranded DNA or mismatched double-stranded DNA and polynucleotides, releasing free uracil.</text>
        <dbReference type="EC" id="3.2.2.27"/>
    </reaction>
</comment>
<name>S3DHM8_9GAMM</name>
<dbReference type="GO" id="GO:0097510">
    <property type="term" value="P:base-excision repair, AP site formation via deaminated base removal"/>
    <property type="evidence" value="ECO:0007669"/>
    <property type="project" value="TreeGrafter"/>
</dbReference>
<dbReference type="NCBIfam" id="NF003591">
    <property type="entry name" value="PRK05254.1-4"/>
    <property type="match status" value="1"/>
</dbReference>
<dbReference type="FunFam" id="3.40.470.10:FF:000001">
    <property type="entry name" value="Uracil-DNA glycosylase"/>
    <property type="match status" value="1"/>
</dbReference>
<feature type="domain" description="Uracil-DNA glycosylase-like" evidence="12">
    <location>
        <begin position="58"/>
        <end position="219"/>
    </location>
</feature>
<dbReference type="eggNOG" id="COG0692">
    <property type="taxonomic scope" value="Bacteria"/>
</dbReference>
<comment type="similarity">
    <text evidence="3 9 11">Belongs to the uracil-DNA glycosylase (UDG) superfamily. UNG family.</text>
</comment>
<feature type="active site" description="Proton acceptor" evidence="9 10">
    <location>
        <position position="73"/>
    </location>
</feature>
<comment type="caution">
    <text evidence="13">The sequence shown here is derived from an EMBL/GenBank/DDBJ whole genome shotgun (WGS) entry which is preliminary data.</text>
</comment>
<dbReference type="Pfam" id="PF03167">
    <property type="entry name" value="UDG"/>
    <property type="match status" value="1"/>
</dbReference>
<comment type="subcellular location">
    <subcellularLocation>
        <location evidence="9">Cytoplasm</location>
    </subcellularLocation>
</comment>
<evidence type="ECO:0000256" key="10">
    <source>
        <dbReference type="PROSITE-ProRule" id="PRU10072"/>
    </source>
</evidence>
<dbReference type="NCBIfam" id="TIGR00628">
    <property type="entry name" value="ung"/>
    <property type="match status" value="1"/>
</dbReference>
<dbReference type="NCBIfam" id="NF003588">
    <property type="entry name" value="PRK05254.1-1"/>
    <property type="match status" value="1"/>
</dbReference>
<evidence type="ECO:0000256" key="1">
    <source>
        <dbReference type="ARBA" id="ARBA00001400"/>
    </source>
</evidence>
<dbReference type="NCBIfam" id="NF003589">
    <property type="entry name" value="PRK05254.1-2"/>
    <property type="match status" value="1"/>
</dbReference>
<keyword evidence="9" id="KW-0963">Cytoplasm</keyword>
<reference evidence="13 14" key="1">
    <citation type="journal article" date="2014" name="Environ. Microbiol.">
        <title>Genomic signatures of obligate host dependence in the luminous bacterial symbiont of a vertebrate.</title>
        <authorList>
            <person name="Hendry T.A."/>
            <person name="de Wet J.R."/>
            <person name="Dunlap P.V."/>
        </authorList>
    </citation>
    <scope>NUCLEOTIDE SEQUENCE [LARGE SCALE GENOMIC DNA]</scope>
    <source>
        <strain evidence="13 14">Akat1</strain>
    </source>
</reference>
<keyword evidence="14" id="KW-1185">Reference proteome</keyword>
<dbReference type="InterPro" id="IPR002043">
    <property type="entry name" value="UDG_fam1"/>
</dbReference>
<dbReference type="Proteomes" id="UP000053688">
    <property type="component" value="Unassembled WGS sequence"/>
</dbReference>
<comment type="function">
    <text evidence="2 9 11">Excises uracil residues from the DNA which can arise as a result of misincorporation of dUMP residues by DNA polymerase or due to deamination of cytosine.</text>
</comment>
<evidence type="ECO:0000256" key="2">
    <source>
        <dbReference type="ARBA" id="ARBA00002631"/>
    </source>
</evidence>
<dbReference type="GO" id="GO:0005737">
    <property type="term" value="C:cytoplasm"/>
    <property type="evidence" value="ECO:0007669"/>
    <property type="project" value="UniProtKB-SubCell"/>
</dbReference>
<keyword evidence="7 9" id="KW-0378">Hydrolase</keyword>
<dbReference type="CDD" id="cd10027">
    <property type="entry name" value="UDG-F1-like"/>
    <property type="match status" value="1"/>
</dbReference>
<dbReference type="InterPro" id="IPR018085">
    <property type="entry name" value="Ura-DNA_Glyclase_AS"/>
</dbReference>
<evidence type="ECO:0000256" key="3">
    <source>
        <dbReference type="ARBA" id="ARBA00008184"/>
    </source>
</evidence>
<dbReference type="SMART" id="SM00986">
    <property type="entry name" value="UDG"/>
    <property type="match status" value="1"/>
</dbReference>
<dbReference type="STRING" id="28176.CF66_4053"/>
<sequence>MLNFHKNKLIHNTLTWKNVIGSEKQANYFKQMMKFISKERKNGKLVFPSDKDVFNAFKFTKFSDVKVVILGQDPYYGKNQAHGLSFSVPPGVNIPPSLINIYQELAQDIKHFQIPKHGFLKNWTKQGVLLLNTILTVEEKKPHSHSNIGWEIFTDKVIQALSEQSQGIIFLLWGNYAKKKGTIIKRDRHYILEAAHPSPLSAHQGFFGCKHFSKTNRLLINQKKQPINWHLPLIT</sequence>
<dbReference type="HAMAP" id="MF_00148">
    <property type="entry name" value="UDG"/>
    <property type="match status" value="1"/>
</dbReference>
<evidence type="ECO:0000313" key="13">
    <source>
        <dbReference type="EMBL" id="EPE37947.1"/>
    </source>
</evidence>
<evidence type="ECO:0000256" key="5">
    <source>
        <dbReference type="ARBA" id="ARBA00018429"/>
    </source>
</evidence>
<evidence type="ECO:0000256" key="4">
    <source>
        <dbReference type="ARBA" id="ARBA00012030"/>
    </source>
</evidence>
<evidence type="ECO:0000256" key="11">
    <source>
        <dbReference type="RuleBase" id="RU003780"/>
    </source>
</evidence>
<dbReference type="SMART" id="SM00987">
    <property type="entry name" value="UreE_C"/>
    <property type="match status" value="1"/>
</dbReference>
<keyword evidence="6 9" id="KW-0227">DNA damage</keyword>
<organism evidence="13 14">
    <name type="scientific">Candidatus Photodesmus katoptron Akat1</name>
    <dbReference type="NCBI Taxonomy" id="1236703"/>
    <lineage>
        <taxon>Bacteria</taxon>
        <taxon>Pseudomonadati</taxon>
        <taxon>Pseudomonadota</taxon>
        <taxon>Gammaproteobacteria</taxon>
        <taxon>Vibrionales</taxon>
        <taxon>Vibrionaceae</taxon>
        <taxon>Candidatus Photodesmus</taxon>
    </lineage>
</organism>
<dbReference type="EC" id="3.2.2.27" evidence="4 9"/>
<evidence type="ECO:0000256" key="8">
    <source>
        <dbReference type="ARBA" id="ARBA00023204"/>
    </source>
</evidence>
<evidence type="ECO:0000256" key="9">
    <source>
        <dbReference type="HAMAP-Rule" id="MF_00148"/>
    </source>
</evidence>
<protein>
    <recommendedName>
        <fullName evidence="5 9">Uracil-DNA glycosylase</fullName>
        <shortName evidence="9">UDG</shortName>
        <ecNumber evidence="4 9">3.2.2.27</ecNumber>
    </recommendedName>
</protein>
<gene>
    <name evidence="9 13" type="primary">ung</name>
    <name evidence="13" type="ORF">O1U_0410</name>
</gene>
<dbReference type="RefSeq" id="WP_016503745.1">
    <property type="nucleotide sequence ID" value="NZ_AMSD01000001.1"/>
</dbReference>
<dbReference type="PANTHER" id="PTHR11264:SF0">
    <property type="entry name" value="URACIL-DNA GLYCOSYLASE"/>
    <property type="match status" value="1"/>
</dbReference>
<dbReference type="EMBL" id="AMSD01000001">
    <property type="protein sequence ID" value="EPE37947.1"/>
    <property type="molecule type" value="Genomic_DNA"/>
</dbReference>
<dbReference type="GO" id="GO:0004844">
    <property type="term" value="F:uracil DNA N-glycosylase activity"/>
    <property type="evidence" value="ECO:0007669"/>
    <property type="project" value="UniProtKB-UniRule"/>
</dbReference>
<proteinExistence type="inferred from homology"/>
<dbReference type="SUPFAM" id="SSF52141">
    <property type="entry name" value="Uracil-DNA glycosylase-like"/>
    <property type="match status" value="1"/>
</dbReference>
<dbReference type="NCBIfam" id="NF003592">
    <property type="entry name" value="PRK05254.1-5"/>
    <property type="match status" value="1"/>
</dbReference>
<dbReference type="Gene3D" id="3.40.470.10">
    <property type="entry name" value="Uracil-DNA glycosylase-like domain"/>
    <property type="match status" value="1"/>
</dbReference>
<evidence type="ECO:0000259" key="12">
    <source>
        <dbReference type="SMART" id="SM00986"/>
    </source>
</evidence>
<dbReference type="InterPro" id="IPR005122">
    <property type="entry name" value="Uracil-DNA_glycosylase-like"/>
</dbReference>
<dbReference type="AlphaFoldDB" id="S3DHM8"/>
<evidence type="ECO:0000313" key="14">
    <source>
        <dbReference type="Proteomes" id="UP000053688"/>
    </source>
</evidence>
<dbReference type="PATRIC" id="fig|1236703.3.peg.406"/>